<feature type="domain" description="Gram-positive cocci surface proteins LPxTG" evidence="10">
    <location>
        <begin position="677"/>
        <end position="714"/>
    </location>
</feature>
<dbReference type="RefSeq" id="WP_082714332.1">
    <property type="nucleotide sequence ID" value="NZ_JARFNM010000001.1"/>
</dbReference>
<evidence type="ECO:0000256" key="2">
    <source>
        <dbReference type="ARBA" id="ARBA00022512"/>
    </source>
</evidence>
<dbReference type="STRING" id="1497955.HMPREF1872_00844"/>
<name>A0A133YBK1_9FIRM</name>
<dbReference type="InterPro" id="IPR013378">
    <property type="entry name" value="InlB-like_B-rpt"/>
</dbReference>
<dbReference type="SUPFAM" id="SSF53300">
    <property type="entry name" value="vWA-like"/>
    <property type="match status" value="1"/>
</dbReference>
<keyword evidence="2" id="KW-0134">Cell wall</keyword>
<dbReference type="Pfam" id="PF00092">
    <property type="entry name" value="VWA"/>
    <property type="match status" value="1"/>
</dbReference>
<evidence type="ECO:0000256" key="1">
    <source>
        <dbReference type="ARBA" id="ARBA00004196"/>
    </source>
</evidence>
<evidence type="ECO:0000256" key="5">
    <source>
        <dbReference type="ARBA" id="ARBA00023088"/>
    </source>
</evidence>
<keyword evidence="7" id="KW-0472">Membrane</keyword>
<keyword evidence="12" id="KW-1185">Reference proteome</keyword>
<feature type="signal peptide" evidence="8">
    <location>
        <begin position="1"/>
        <end position="30"/>
    </location>
</feature>
<keyword evidence="4 8" id="KW-0732">Signal</keyword>
<evidence type="ECO:0000256" key="3">
    <source>
        <dbReference type="ARBA" id="ARBA00022525"/>
    </source>
</evidence>
<feature type="region of interest" description="Disordered" evidence="6">
    <location>
        <begin position="206"/>
        <end position="227"/>
    </location>
</feature>
<dbReference type="InterPro" id="IPR002035">
    <property type="entry name" value="VWF_A"/>
</dbReference>
<dbReference type="Gene3D" id="3.40.50.410">
    <property type="entry name" value="von Willebrand factor, type A domain"/>
    <property type="match status" value="1"/>
</dbReference>
<dbReference type="Proteomes" id="UP000070080">
    <property type="component" value="Unassembled WGS sequence"/>
</dbReference>
<dbReference type="PROSITE" id="PS50234">
    <property type="entry name" value="VWFA"/>
    <property type="match status" value="1"/>
</dbReference>
<dbReference type="GO" id="GO:0030313">
    <property type="term" value="C:cell envelope"/>
    <property type="evidence" value="ECO:0007669"/>
    <property type="project" value="UniProtKB-SubCell"/>
</dbReference>
<keyword evidence="3" id="KW-0964">Secreted</keyword>
<feature type="chain" id="PRO_5007460372" evidence="8">
    <location>
        <begin position="31"/>
        <end position="714"/>
    </location>
</feature>
<comment type="subcellular location">
    <subcellularLocation>
        <location evidence="1">Cell envelope</location>
    </subcellularLocation>
</comment>
<evidence type="ECO:0000313" key="12">
    <source>
        <dbReference type="Proteomes" id="UP000070080"/>
    </source>
</evidence>
<dbReference type="InterPro" id="IPR036465">
    <property type="entry name" value="vWFA_dom_sf"/>
</dbReference>
<keyword evidence="7" id="KW-1133">Transmembrane helix</keyword>
<dbReference type="CDD" id="cd00198">
    <property type="entry name" value="vWFA"/>
    <property type="match status" value="1"/>
</dbReference>
<reference evidence="12" key="1">
    <citation type="submission" date="2016-01" db="EMBL/GenBank/DDBJ databases">
        <authorList>
            <person name="Mitreva M."/>
            <person name="Pepin K.H."/>
            <person name="Mihindukulasuriya K.A."/>
            <person name="Fulton R."/>
            <person name="Fronick C."/>
            <person name="O'Laughlin M."/>
            <person name="Miner T."/>
            <person name="Herter B."/>
            <person name="Rosa B.A."/>
            <person name="Cordes M."/>
            <person name="Tomlinson C."/>
            <person name="Wollam A."/>
            <person name="Palsikar V.B."/>
            <person name="Mardis E.R."/>
            <person name="Wilson R.K."/>
        </authorList>
    </citation>
    <scope>NUCLEOTIDE SEQUENCE [LARGE SCALE GENOMIC DNA]</scope>
    <source>
        <strain evidence="12">KA00274</strain>
    </source>
</reference>
<keyword evidence="7" id="KW-0812">Transmembrane</keyword>
<evidence type="ECO:0000256" key="6">
    <source>
        <dbReference type="SAM" id="MobiDB-lite"/>
    </source>
</evidence>
<evidence type="ECO:0000259" key="9">
    <source>
        <dbReference type="PROSITE" id="PS50234"/>
    </source>
</evidence>
<dbReference type="PRINTS" id="PR01217">
    <property type="entry name" value="PRICHEXTENSN"/>
</dbReference>
<feature type="transmembrane region" description="Helical" evidence="7">
    <location>
        <begin position="684"/>
        <end position="703"/>
    </location>
</feature>
<dbReference type="PATRIC" id="fig|1497955.3.peg.819"/>
<comment type="caution">
    <text evidence="11">The sequence shown here is derived from an EMBL/GenBank/DDBJ whole genome shotgun (WGS) entry which is preliminary data.</text>
</comment>
<sequence length="714" mass="78441">MKALLKKTMGLLMATLVAFGVMVGTTQAFADGSAETVKQDALEKNNKTATKLDGKLTTNISLSFPGKEDVLAQDIVFVLDKSGASDQEGISAQAKGFLEDIKKQASMNGLNIKIGVVSFSGIASAKQELADIVTNYDTITGKLGKSWGRGTNLHAGLLCAKEMLDNDKSVSAKNKHIILITDGATYLYCKDQGEGEKKAYQIPYTRSFGDPKAQTDPTTQAPYTNGTDMQGGIWEYQSREYNLKNDWKKFNGTDVNFIFSYAMGTAWPRDTNKQENKDKPKPSIKYLGEYLDYYRQQEQDANANWAQYEYKYFGGTRKTNPININAPANIDIAFMKADDVFQEMVKAGYQMNVYYKNKADFDGSLFLKYLARNSNKGELNTDFQQLKKEVLEKVAKGSTVVDYIGNDFDFVNDVKELSLKVANNTLNAEKITDITLGKDDAHFGSGKNADNTYRYELIYKKADANDGNKEKLILKINETVYPKTAVTLNYKEKLVNVPTEAGTHKLNTNESATLKPVDANGKQGDDVAFPVPQVEYVVKAMNSTVTFKDGDKTHATVKVETGKAIDTDSLTNESMPKNPTKAGYTFKEWNTKEDGKGTAFDGKTTVNGDMTVYAVYTKDPVPNPDPTPNPPAPNPDPTPNPPTPTPDPVPNPPTPELKPNPQTPAPQPQPEKHIGMIPKTGESASFAGLLAALGFSIAGLAILRKKKMTEENNK</sequence>
<dbReference type="Gene3D" id="2.60.40.4270">
    <property type="entry name" value="Listeria-Bacteroides repeat domain"/>
    <property type="match status" value="1"/>
</dbReference>
<evidence type="ECO:0000256" key="7">
    <source>
        <dbReference type="SAM" id="Phobius"/>
    </source>
</evidence>
<evidence type="ECO:0000259" key="10">
    <source>
        <dbReference type="PROSITE" id="PS50847"/>
    </source>
</evidence>
<gene>
    <name evidence="11" type="ORF">HMPREF1872_00844</name>
</gene>
<keyword evidence="5" id="KW-0572">Peptidoglycan-anchor</keyword>
<dbReference type="Pfam" id="PF09479">
    <property type="entry name" value="Flg_new"/>
    <property type="match status" value="1"/>
</dbReference>
<protein>
    <submittedName>
        <fullName evidence="11">LPXTG-motif protein cell wall anchor domain protein</fullName>
    </submittedName>
</protein>
<feature type="compositionally biased region" description="Polar residues" evidence="6">
    <location>
        <begin position="215"/>
        <end position="227"/>
    </location>
</feature>
<evidence type="ECO:0000256" key="8">
    <source>
        <dbReference type="SAM" id="SignalP"/>
    </source>
</evidence>
<feature type="compositionally biased region" description="Pro residues" evidence="6">
    <location>
        <begin position="621"/>
        <end position="669"/>
    </location>
</feature>
<dbReference type="AlphaFoldDB" id="A0A133YBK1"/>
<evidence type="ECO:0000256" key="4">
    <source>
        <dbReference type="ARBA" id="ARBA00022729"/>
    </source>
</evidence>
<dbReference type="InterPro" id="IPR042229">
    <property type="entry name" value="Listeria/Bacterioides_rpt_sf"/>
</dbReference>
<feature type="region of interest" description="Disordered" evidence="6">
    <location>
        <begin position="616"/>
        <end position="679"/>
    </location>
</feature>
<dbReference type="NCBIfam" id="TIGR01167">
    <property type="entry name" value="LPXTG_anchor"/>
    <property type="match status" value="1"/>
</dbReference>
<dbReference type="InterPro" id="IPR019931">
    <property type="entry name" value="LPXTG_anchor"/>
</dbReference>
<dbReference type="EMBL" id="LSCV01000027">
    <property type="protein sequence ID" value="KXB40576.1"/>
    <property type="molecule type" value="Genomic_DNA"/>
</dbReference>
<organism evidence="11 12">
    <name type="scientific">Amygdalobacter nucleatus</name>
    <dbReference type="NCBI Taxonomy" id="3029274"/>
    <lineage>
        <taxon>Bacteria</taxon>
        <taxon>Bacillati</taxon>
        <taxon>Bacillota</taxon>
        <taxon>Clostridia</taxon>
        <taxon>Eubacteriales</taxon>
        <taxon>Oscillospiraceae</taxon>
        <taxon>Amygdalobacter</taxon>
    </lineage>
</organism>
<proteinExistence type="predicted"/>
<evidence type="ECO:0000313" key="11">
    <source>
        <dbReference type="EMBL" id="KXB40576.1"/>
    </source>
</evidence>
<feature type="domain" description="VWFA" evidence="9">
    <location>
        <begin position="74"/>
        <end position="183"/>
    </location>
</feature>
<accession>A0A133YBK1</accession>
<dbReference type="PROSITE" id="PS50847">
    <property type="entry name" value="GRAM_POS_ANCHORING"/>
    <property type="match status" value="1"/>
</dbReference>